<dbReference type="AlphaFoldDB" id="V9VRC0"/>
<dbReference type="KEGG" id="lmd:METH_11850"/>
<accession>V9VRC0</accession>
<dbReference type="PATRIC" id="fig|999552.6.peg.2364"/>
<dbReference type="SUPFAM" id="SSF51294">
    <property type="entry name" value="Hedgehog/intein (Hint) domain"/>
    <property type="match status" value="1"/>
</dbReference>
<keyword evidence="3" id="KW-1185">Reference proteome</keyword>
<protein>
    <recommendedName>
        <fullName evidence="1">Hedgehog/Intein (Hint) domain-containing protein</fullName>
    </recommendedName>
</protein>
<dbReference type="Pfam" id="PF13403">
    <property type="entry name" value="Hint_2"/>
    <property type="match status" value="1"/>
</dbReference>
<sequence length="228" mass="24430">MQLDHTTDFADCQPVDVLLLTDPLPQSLKAAPAAKRARVRSGGFLPATLVETEEGFKQARDVKPGDMVFTFDGGAQEVKAVRHAVPRLTTCLHVPAGALGNDTDLMLPSDQKVALEMDTAERLFGLPVVVAKLIALTGYKGISAAAPERLGRIHFEFEEEELVWAESGMLMPAGDVAEDSAFHQLSLTETRQVLASDEGRALAATGMGDTDARLPSPLDNLLDRILAA</sequence>
<dbReference type="HOGENOM" id="CLU_1209060_0_0_5"/>
<name>V9VRC0_9RHOB</name>
<dbReference type="OrthoDB" id="7685535at2"/>
<dbReference type="RefSeq" id="WP_024090604.1">
    <property type="nucleotide sequence ID" value="NC_023135.1"/>
</dbReference>
<dbReference type="STRING" id="999552.METH_11850"/>
<evidence type="ECO:0000313" key="3">
    <source>
        <dbReference type="Proteomes" id="UP000018780"/>
    </source>
</evidence>
<dbReference type="Proteomes" id="UP000018780">
    <property type="component" value="Chromosome"/>
</dbReference>
<feature type="domain" description="Hedgehog/Intein (Hint)" evidence="1">
    <location>
        <begin position="44"/>
        <end position="166"/>
    </location>
</feature>
<proteinExistence type="predicted"/>
<evidence type="ECO:0000259" key="1">
    <source>
        <dbReference type="Pfam" id="PF13403"/>
    </source>
</evidence>
<organism evidence="2 3">
    <name type="scientific">Leisingera methylohalidivorans DSM 14336</name>
    <dbReference type="NCBI Taxonomy" id="999552"/>
    <lineage>
        <taxon>Bacteria</taxon>
        <taxon>Pseudomonadati</taxon>
        <taxon>Pseudomonadota</taxon>
        <taxon>Alphaproteobacteria</taxon>
        <taxon>Rhodobacterales</taxon>
        <taxon>Roseobacteraceae</taxon>
        <taxon>Leisingera</taxon>
    </lineage>
</organism>
<gene>
    <name evidence="2" type="ORF">METH_11850</name>
</gene>
<dbReference type="InterPro" id="IPR036844">
    <property type="entry name" value="Hint_dom_sf"/>
</dbReference>
<dbReference type="InterPro" id="IPR028992">
    <property type="entry name" value="Hedgehog/Intein_dom"/>
</dbReference>
<evidence type="ECO:0000313" key="2">
    <source>
        <dbReference type="EMBL" id="AHD01276.1"/>
    </source>
</evidence>
<dbReference type="EMBL" id="CP006773">
    <property type="protein sequence ID" value="AHD01276.1"/>
    <property type="molecule type" value="Genomic_DNA"/>
</dbReference>
<reference evidence="2 3" key="1">
    <citation type="submission" date="2013-09" db="EMBL/GenBank/DDBJ databases">
        <authorList>
            <consortium name="DOE Joint Genome Institute"/>
            <person name="Klenk H.-P."/>
            <person name="Huntemann M."/>
            <person name="Han J."/>
            <person name="Chen A."/>
            <person name="Kyrpides N."/>
            <person name="Mavromatis K."/>
            <person name="Markowitz V."/>
            <person name="Palaniappan K."/>
            <person name="Ivanova N."/>
            <person name="Schaumberg A."/>
            <person name="Pati A."/>
            <person name="Liolios K."/>
            <person name="Nordberg H.P."/>
            <person name="Cantor M.N."/>
            <person name="Hua S.X."/>
            <person name="Woyke T."/>
        </authorList>
    </citation>
    <scope>NUCLEOTIDE SEQUENCE [LARGE SCALE GENOMIC DNA]</scope>
    <source>
        <strain evidence="2 3">DSM 14336</strain>
    </source>
</reference>